<feature type="transmembrane region" description="Helical" evidence="1">
    <location>
        <begin position="109"/>
        <end position="130"/>
    </location>
</feature>
<dbReference type="Pfam" id="PF08570">
    <property type="entry name" value="DUF1761"/>
    <property type="match status" value="1"/>
</dbReference>
<keyword evidence="1" id="KW-0812">Transmembrane</keyword>
<evidence type="ECO:0000256" key="1">
    <source>
        <dbReference type="SAM" id="Phobius"/>
    </source>
</evidence>
<name>A0AAN0RLL5_9RHOB</name>
<evidence type="ECO:0000313" key="3">
    <source>
        <dbReference type="Proteomes" id="UP000028680"/>
    </source>
</evidence>
<keyword evidence="1" id="KW-1133">Transmembrane helix</keyword>
<evidence type="ECO:0000313" key="2">
    <source>
        <dbReference type="EMBL" id="AII88443.1"/>
    </source>
</evidence>
<feature type="transmembrane region" description="Helical" evidence="1">
    <location>
        <begin position="51"/>
        <end position="69"/>
    </location>
</feature>
<dbReference type="RefSeq" id="WP_044050991.1">
    <property type="nucleotide sequence ID" value="NZ_CP003984.1"/>
</dbReference>
<accession>A0AAN0RLL5</accession>
<gene>
    <name evidence="2" type="ORF">RCA23_c29430</name>
</gene>
<reference evidence="2 3" key="1">
    <citation type="journal article" date="2014" name="ISME J.">
        <title>Adaptation of an abundant Roseobacter RCA organism to pelagic systems revealed by genomic and transcriptomic analyses.</title>
        <authorList>
            <person name="Voget S."/>
            <person name="Wemheuer B."/>
            <person name="Brinkhoff T."/>
            <person name="Vollmers J."/>
            <person name="Dietrich S."/>
            <person name="Giebel H.A."/>
            <person name="Beardsley C."/>
            <person name="Sardemann C."/>
            <person name="Bakenhus I."/>
            <person name="Billerbeck S."/>
            <person name="Daniel R."/>
            <person name="Simon M."/>
        </authorList>
    </citation>
    <scope>NUCLEOTIDE SEQUENCE [LARGE SCALE GENOMIC DNA]</scope>
    <source>
        <strain evidence="2 3">RCA23</strain>
    </source>
</reference>
<sequence length="131" mass="13441">MEIFNVLAAAAASFFFGALWYMVLSGPWMAASGVAQGADGKPLNASNPRPYILSAVSAVLVAGMMRHVLAASGVTSISGGAIAGFGIGAFLIVPWMMMNNEFAGKPFQLTVIDGGYAVIGCTLMGAVLMAF</sequence>
<keyword evidence="3" id="KW-1185">Reference proteome</keyword>
<proteinExistence type="predicted"/>
<dbReference type="GeneID" id="93367164"/>
<dbReference type="AlphaFoldDB" id="A0AAN0RLL5"/>
<keyword evidence="1" id="KW-0472">Membrane</keyword>
<dbReference type="EMBL" id="CP003984">
    <property type="protein sequence ID" value="AII88443.1"/>
    <property type="molecule type" value="Genomic_DNA"/>
</dbReference>
<protein>
    <recommendedName>
        <fullName evidence="4">DUF1761 domain-containing protein</fullName>
    </recommendedName>
</protein>
<dbReference type="KEGG" id="ptp:RCA23_c29430"/>
<feature type="transmembrane region" description="Helical" evidence="1">
    <location>
        <begin position="76"/>
        <end position="97"/>
    </location>
</feature>
<evidence type="ECO:0008006" key="4">
    <source>
        <dbReference type="Google" id="ProtNLM"/>
    </source>
</evidence>
<dbReference type="InterPro" id="IPR013879">
    <property type="entry name" value="DUF1761"/>
</dbReference>
<organism evidence="2 3">
    <name type="scientific">Planktomarina temperata RCA23</name>
    <dbReference type="NCBI Taxonomy" id="666509"/>
    <lineage>
        <taxon>Bacteria</taxon>
        <taxon>Pseudomonadati</taxon>
        <taxon>Pseudomonadota</taxon>
        <taxon>Alphaproteobacteria</taxon>
        <taxon>Rhodobacterales</taxon>
        <taxon>Paracoccaceae</taxon>
        <taxon>Planktomarina</taxon>
    </lineage>
</organism>
<dbReference type="Proteomes" id="UP000028680">
    <property type="component" value="Chromosome"/>
</dbReference>